<sequence>MGTMQVDFAFHRLGQGPHGSTMAVVSSVSHCMQCLGIHPSTTTKIRAFARHRWQGDPRPAGITPACTRACQLAGARSCAMLAAHGHRLLVVIVNGCLLLVDWSRPLGAGGPDAPLALLTGTILKRGIRPGATFQMTTTPGEALLVDSATRSGYLVNLAQSTAQPLDLAHIPLPLFEDDVAARSFMNGDVFRFDVPESVPPSSLASPFRNLPAGGPLTVFCNPRKGTATVFREACKPEAYHGPDFENLINPQRLMIHGRRALSLHEDFLVCHEYPFGGGRSKRAAFAFALRLPSPGGRLCPTADAPLDLDHCRVALDGRWAVRVNLLLGQTVDGCASPTS</sequence>
<dbReference type="RefSeq" id="XP_009498114.1">
    <property type="nucleotide sequence ID" value="XM_009499839.1"/>
</dbReference>
<dbReference type="Proteomes" id="UP000030693">
    <property type="component" value="Unassembled WGS sequence"/>
</dbReference>
<reference evidence="1" key="1">
    <citation type="submission" date="2013-04" db="EMBL/GenBank/DDBJ databases">
        <title>The Genome Sequence of Fonticula alba ATCC 38817.</title>
        <authorList>
            <consortium name="The Broad Institute Genomics Platform"/>
            <person name="Russ C."/>
            <person name="Cuomo C."/>
            <person name="Burger G."/>
            <person name="Gray M.W."/>
            <person name="Holland P.W.H."/>
            <person name="King N."/>
            <person name="Lang F.B.F."/>
            <person name="Roger A.J."/>
            <person name="Ruiz-Trillo I."/>
            <person name="Brown M."/>
            <person name="Walker B."/>
            <person name="Young S."/>
            <person name="Zeng Q."/>
            <person name="Gargeya S."/>
            <person name="Fitzgerald M."/>
            <person name="Haas B."/>
            <person name="Abouelleil A."/>
            <person name="Allen A.W."/>
            <person name="Alvarado L."/>
            <person name="Arachchi H.M."/>
            <person name="Berlin A.M."/>
            <person name="Chapman S.B."/>
            <person name="Gainer-Dewar J."/>
            <person name="Goldberg J."/>
            <person name="Griggs A."/>
            <person name="Gujja S."/>
            <person name="Hansen M."/>
            <person name="Howarth C."/>
            <person name="Imamovic A."/>
            <person name="Ireland A."/>
            <person name="Larimer J."/>
            <person name="McCowan C."/>
            <person name="Murphy C."/>
            <person name="Pearson M."/>
            <person name="Poon T.W."/>
            <person name="Priest M."/>
            <person name="Roberts A."/>
            <person name="Saif S."/>
            <person name="Shea T."/>
            <person name="Sisk P."/>
            <person name="Sykes S."/>
            <person name="Wortman J."/>
            <person name="Nusbaum C."/>
            <person name="Birren B."/>
        </authorList>
    </citation>
    <scope>NUCLEOTIDE SEQUENCE [LARGE SCALE GENOMIC DNA]</scope>
    <source>
        <strain evidence="1">ATCC 38817</strain>
    </source>
</reference>
<evidence type="ECO:0000313" key="1">
    <source>
        <dbReference type="EMBL" id="KCV67553.1"/>
    </source>
</evidence>
<gene>
    <name evidence="1" type="ORF">H696_06072</name>
</gene>
<dbReference type="GeneID" id="20530797"/>
<accession>A0A058Z0W8</accession>
<keyword evidence="2" id="KW-1185">Reference proteome</keyword>
<dbReference type="EMBL" id="KB932217">
    <property type="protein sequence ID" value="KCV67553.1"/>
    <property type="molecule type" value="Genomic_DNA"/>
</dbReference>
<proteinExistence type="predicted"/>
<evidence type="ECO:0000313" key="2">
    <source>
        <dbReference type="Proteomes" id="UP000030693"/>
    </source>
</evidence>
<organism evidence="1">
    <name type="scientific">Fonticula alba</name>
    <name type="common">Slime mold</name>
    <dbReference type="NCBI Taxonomy" id="691883"/>
    <lineage>
        <taxon>Eukaryota</taxon>
        <taxon>Rotosphaerida</taxon>
        <taxon>Fonticulaceae</taxon>
        <taxon>Fonticula</taxon>
    </lineage>
</organism>
<name>A0A058Z0W8_FONAL</name>
<dbReference type="AlphaFoldDB" id="A0A058Z0W8"/>
<protein>
    <submittedName>
        <fullName evidence="1">Uncharacterized protein</fullName>
    </submittedName>
</protein>